<evidence type="ECO:0000256" key="1">
    <source>
        <dbReference type="PROSITE-ProRule" id="PRU00339"/>
    </source>
</evidence>
<dbReference type="InterPro" id="IPR003776">
    <property type="entry name" value="YcaO-like_dom"/>
</dbReference>
<dbReference type="Gene3D" id="3.30.1330.230">
    <property type="match status" value="1"/>
</dbReference>
<accession>A0A401FSX7</accession>
<dbReference type="OrthoDB" id="5380721at2"/>
<dbReference type="Proteomes" id="UP000288096">
    <property type="component" value="Unassembled WGS sequence"/>
</dbReference>
<dbReference type="EMBL" id="BEXT01000001">
    <property type="protein sequence ID" value="GBC60071.1"/>
    <property type="molecule type" value="Genomic_DNA"/>
</dbReference>
<dbReference type="SMART" id="SM00028">
    <property type="entry name" value="TPR"/>
    <property type="match status" value="4"/>
</dbReference>
<sequence length="575" mass="64012">MSSRIVLNDAFKQVTQDQDKIMPPEQTVRRFKEKLEKLNLNILDRTVRIDNGRLGIPVYFSQCGPDALAVTDTRKQMGKGATPQQAEASAVMELAERFSFFSFYKNEANFVEDQYRNIRDRAIPFEQIARSVHDTSEDADRARQIFEKLPLRWTPGYNLTRDREVLIPCNWFFAINEFNGACAGNCPEEALCQGISEVVERHVSAIVSRNRRSVPAILPASATDPVVREMLAKYQKAGIRLHISDFTLDTGIPTVGVLAWDPATFPEKSELVWTAGTAPDPQKAMSRALSETAQLGGDFNTGSNYMASGLPKFSSIEAANFITHAQTTVSVTDLPDLSDNNIRTEIRNLLTALSGRGMDVLAVNTTHPQLGVPAFYTIIPGAHFRERSANSSVGMFCAKLVTENNPPPLAILELKEIGRILPDRYYVQFYLGTAWLETGDPETAATCLERALDLEPAAQDIPSIYSYLGVCLKEMGRYREALTVLKKGDALDPDRTDIHNLMGFCHFKLKAHEEAIASFKNVLRLNPGSGIDYANIAVNYREMDQKEKAVECFEIALALDPSLDFARESLEKLTA</sequence>
<feature type="repeat" description="TPR" evidence="1">
    <location>
        <begin position="462"/>
        <end position="495"/>
    </location>
</feature>
<feature type="repeat" description="TPR" evidence="1">
    <location>
        <begin position="425"/>
        <end position="458"/>
    </location>
</feature>
<comment type="caution">
    <text evidence="3">The sequence shown here is derived from an EMBL/GenBank/DDBJ whole genome shotgun (WGS) entry which is preliminary data.</text>
</comment>
<dbReference type="PROSITE" id="PS51664">
    <property type="entry name" value="YCAO"/>
    <property type="match status" value="1"/>
</dbReference>
<organism evidence="3 4">
    <name type="scientific">Desulfonema ishimotonii</name>
    <dbReference type="NCBI Taxonomy" id="45657"/>
    <lineage>
        <taxon>Bacteria</taxon>
        <taxon>Pseudomonadati</taxon>
        <taxon>Thermodesulfobacteriota</taxon>
        <taxon>Desulfobacteria</taxon>
        <taxon>Desulfobacterales</taxon>
        <taxon>Desulfococcaceae</taxon>
        <taxon>Desulfonema</taxon>
    </lineage>
</organism>
<proteinExistence type="predicted"/>
<dbReference type="PROSITE" id="PS50005">
    <property type="entry name" value="TPR"/>
    <property type="match status" value="4"/>
</dbReference>
<dbReference type="RefSeq" id="WP_124327525.1">
    <property type="nucleotide sequence ID" value="NZ_BEXT01000001.1"/>
</dbReference>
<dbReference type="InterPro" id="IPR011990">
    <property type="entry name" value="TPR-like_helical_dom_sf"/>
</dbReference>
<keyword evidence="4" id="KW-1185">Reference proteome</keyword>
<dbReference type="AlphaFoldDB" id="A0A401FSX7"/>
<keyword evidence="1" id="KW-0802">TPR repeat</keyword>
<evidence type="ECO:0000313" key="3">
    <source>
        <dbReference type="EMBL" id="GBC60071.1"/>
    </source>
</evidence>
<feature type="repeat" description="TPR" evidence="1">
    <location>
        <begin position="530"/>
        <end position="563"/>
    </location>
</feature>
<feature type="repeat" description="TPR" evidence="1">
    <location>
        <begin position="496"/>
        <end position="529"/>
    </location>
</feature>
<dbReference type="Pfam" id="PF02624">
    <property type="entry name" value="YcaO"/>
    <property type="match status" value="1"/>
</dbReference>
<dbReference type="Pfam" id="PF13181">
    <property type="entry name" value="TPR_8"/>
    <property type="match status" value="1"/>
</dbReference>
<dbReference type="PANTHER" id="PTHR37809:SF1">
    <property type="entry name" value="RIBOSOMAL PROTEIN S12 METHYLTHIOTRANSFERASE ACCESSORY FACTOR YCAO"/>
    <property type="match status" value="1"/>
</dbReference>
<dbReference type="Gene3D" id="1.25.40.10">
    <property type="entry name" value="Tetratricopeptide repeat domain"/>
    <property type="match status" value="1"/>
</dbReference>
<dbReference type="Pfam" id="PF12895">
    <property type="entry name" value="ANAPC3"/>
    <property type="match status" value="1"/>
</dbReference>
<reference evidence="4" key="1">
    <citation type="submission" date="2017-11" db="EMBL/GenBank/DDBJ databases">
        <authorList>
            <person name="Watanabe M."/>
            <person name="Kojima H."/>
        </authorList>
    </citation>
    <scope>NUCLEOTIDE SEQUENCE [LARGE SCALE GENOMIC DNA]</scope>
    <source>
        <strain evidence="4">Tokyo 01</strain>
    </source>
</reference>
<dbReference type="Gene3D" id="3.30.160.660">
    <property type="match status" value="1"/>
</dbReference>
<dbReference type="SUPFAM" id="SSF48452">
    <property type="entry name" value="TPR-like"/>
    <property type="match status" value="1"/>
</dbReference>
<gene>
    <name evidence="3" type="ORF">DENIS_1013</name>
</gene>
<dbReference type="Gene3D" id="3.30.40.250">
    <property type="match status" value="1"/>
</dbReference>
<name>A0A401FSX7_9BACT</name>
<feature type="domain" description="YcaO" evidence="2">
    <location>
        <begin position="78"/>
        <end position="413"/>
    </location>
</feature>
<reference evidence="4" key="2">
    <citation type="submission" date="2019-01" db="EMBL/GenBank/DDBJ databases">
        <title>Genome sequence of Desulfonema ishimotonii strain Tokyo 01.</title>
        <authorList>
            <person name="Fukui M."/>
        </authorList>
    </citation>
    <scope>NUCLEOTIDE SEQUENCE [LARGE SCALE GENOMIC DNA]</scope>
    <source>
        <strain evidence="4">Tokyo 01</strain>
    </source>
</reference>
<dbReference type="PANTHER" id="PTHR37809">
    <property type="entry name" value="RIBOSOMAL PROTEIN S12 METHYLTHIOTRANSFERASE ACCESSORY FACTOR YCAO"/>
    <property type="match status" value="1"/>
</dbReference>
<dbReference type="NCBIfam" id="TIGR00702">
    <property type="entry name" value="YcaO-type kinase domain"/>
    <property type="match status" value="1"/>
</dbReference>
<evidence type="ECO:0000313" key="4">
    <source>
        <dbReference type="Proteomes" id="UP000288096"/>
    </source>
</evidence>
<evidence type="ECO:0000259" key="2">
    <source>
        <dbReference type="PROSITE" id="PS51664"/>
    </source>
</evidence>
<dbReference type="InterPro" id="IPR019734">
    <property type="entry name" value="TPR_rpt"/>
</dbReference>
<protein>
    <recommendedName>
        <fullName evidence="2">YcaO domain-containing protein</fullName>
    </recommendedName>
</protein>